<name>A0A7W9QDN3_9ACTN</name>
<reference evidence="1 2" key="1">
    <citation type="submission" date="2020-08" db="EMBL/GenBank/DDBJ databases">
        <title>Genomic Encyclopedia of Type Strains, Phase III (KMG-III): the genomes of soil and plant-associated and newly described type strains.</title>
        <authorList>
            <person name="Whitman W."/>
        </authorList>
    </citation>
    <scope>NUCLEOTIDE SEQUENCE [LARGE SCALE GENOMIC DNA]</scope>
    <source>
        <strain evidence="1 2">CECT 8305</strain>
    </source>
</reference>
<organism evidence="1 2">
    <name type="scientific">Streptomyces zagrosensis</name>
    <dbReference type="NCBI Taxonomy" id="1042984"/>
    <lineage>
        <taxon>Bacteria</taxon>
        <taxon>Bacillati</taxon>
        <taxon>Actinomycetota</taxon>
        <taxon>Actinomycetes</taxon>
        <taxon>Kitasatosporales</taxon>
        <taxon>Streptomycetaceae</taxon>
        <taxon>Streptomyces</taxon>
    </lineage>
</organism>
<evidence type="ECO:0000313" key="1">
    <source>
        <dbReference type="EMBL" id="MBB5937813.1"/>
    </source>
</evidence>
<protein>
    <submittedName>
        <fullName evidence="1">Uncharacterized protein</fullName>
    </submittedName>
</protein>
<comment type="caution">
    <text evidence="1">The sequence shown here is derived from an EMBL/GenBank/DDBJ whole genome shotgun (WGS) entry which is preliminary data.</text>
</comment>
<evidence type="ECO:0000313" key="2">
    <source>
        <dbReference type="Proteomes" id="UP000588098"/>
    </source>
</evidence>
<gene>
    <name evidence="1" type="ORF">FHS42_004897</name>
</gene>
<proteinExistence type="predicted"/>
<dbReference type="EMBL" id="JACHJL010000013">
    <property type="protein sequence ID" value="MBB5937813.1"/>
    <property type="molecule type" value="Genomic_DNA"/>
</dbReference>
<keyword evidence="2" id="KW-1185">Reference proteome</keyword>
<dbReference type="RefSeq" id="WP_281392847.1">
    <property type="nucleotide sequence ID" value="NZ_JACHJL010000013.1"/>
</dbReference>
<dbReference type="AlphaFoldDB" id="A0A7W9QDN3"/>
<dbReference type="Proteomes" id="UP000588098">
    <property type="component" value="Unassembled WGS sequence"/>
</dbReference>
<sequence>MTTLALPAEMAMHRPLGRVCTDTKALPVMMSSPKPLFRPCFDP</sequence>
<accession>A0A7W9QDN3</accession>